<dbReference type="Proteomes" id="UP000607311">
    <property type="component" value="Unassembled WGS sequence"/>
</dbReference>
<dbReference type="OrthoDB" id="3385742at2"/>
<comment type="caution">
    <text evidence="2">The sequence shown here is derived from an EMBL/GenBank/DDBJ whole genome shotgun (WGS) entry which is preliminary data.</text>
</comment>
<gene>
    <name evidence="2" type="ORF">Vse01_09470</name>
</gene>
<dbReference type="AlphaFoldDB" id="A0A9W5UM23"/>
<protein>
    <submittedName>
        <fullName evidence="2">Uncharacterized protein</fullName>
    </submittedName>
</protein>
<organism evidence="2 3">
    <name type="scientific">Micromonospora sediminimaris</name>
    <dbReference type="NCBI Taxonomy" id="547162"/>
    <lineage>
        <taxon>Bacteria</taxon>
        <taxon>Bacillati</taxon>
        <taxon>Actinomycetota</taxon>
        <taxon>Actinomycetes</taxon>
        <taxon>Micromonosporales</taxon>
        <taxon>Micromonosporaceae</taxon>
        <taxon>Micromonospora</taxon>
    </lineage>
</organism>
<evidence type="ECO:0000256" key="1">
    <source>
        <dbReference type="SAM" id="MobiDB-lite"/>
    </source>
</evidence>
<feature type="compositionally biased region" description="Pro residues" evidence="1">
    <location>
        <begin position="314"/>
        <end position="323"/>
    </location>
</feature>
<proteinExistence type="predicted"/>
<sequence length="347" mass="36017">MRAGDLLRKLDQRLLPRLAATVTRLGHGPSRTPLLGWVAMLSCTTVLATAVLATGGPPVPDRTVGEVTRVGVVEGDSIPRYEATAAADLAALAGSLGDGTYALVSLTEYLTPARLAAVVGDVGVAVVFGRVPLPERQTEIVRIPTQRVPEDVTAGMIKLAERKEREAADYRARATALGGGGPEERELRGLYLSGAQVAAAEAAAFRAECACLYALVVRAEPAKLRGVAARSGVRVVDPAPEVRRLERTVFTPPLPEQRDVVRPPVDRTATPEPTASATVSATASATTAATEGPPAPEPTVADRSLTPPEVTDPSPSPSPPAPAPSASTWTPSTSADTVDEDDPESAP</sequence>
<dbReference type="EMBL" id="BOPD01000007">
    <property type="protein sequence ID" value="GIJ31799.1"/>
    <property type="molecule type" value="Genomic_DNA"/>
</dbReference>
<evidence type="ECO:0000313" key="2">
    <source>
        <dbReference type="EMBL" id="GIJ31799.1"/>
    </source>
</evidence>
<name>A0A9W5UM23_9ACTN</name>
<feature type="compositionally biased region" description="Basic and acidic residues" evidence="1">
    <location>
        <begin position="256"/>
        <end position="265"/>
    </location>
</feature>
<feature type="compositionally biased region" description="Acidic residues" evidence="1">
    <location>
        <begin position="337"/>
        <end position="347"/>
    </location>
</feature>
<feature type="compositionally biased region" description="Low complexity" evidence="1">
    <location>
        <begin position="268"/>
        <end position="313"/>
    </location>
</feature>
<accession>A0A9W5UM23</accession>
<feature type="compositionally biased region" description="Low complexity" evidence="1">
    <location>
        <begin position="324"/>
        <end position="336"/>
    </location>
</feature>
<feature type="region of interest" description="Disordered" evidence="1">
    <location>
        <begin position="247"/>
        <end position="347"/>
    </location>
</feature>
<keyword evidence="3" id="KW-1185">Reference proteome</keyword>
<evidence type="ECO:0000313" key="3">
    <source>
        <dbReference type="Proteomes" id="UP000607311"/>
    </source>
</evidence>
<dbReference type="RefSeq" id="WP_093401134.1">
    <property type="nucleotide sequence ID" value="NZ_BOPD01000007.1"/>
</dbReference>
<reference evidence="2" key="1">
    <citation type="submission" date="2021-01" db="EMBL/GenBank/DDBJ databases">
        <title>Whole genome shotgun sequence of Verrucosispora sediminis NBRC 107745.</title>
        <authorList>
            <person name="Komaki H."/>
            <person name="Tamura T."/>
        </authorList>
    </citation>
    <scope>NUCLEOTIDE SEQUENCE</scope>
    <source>
        <strain evidence="2">NBRC 107745</strain>
    </source>
</reference>